<comment type="caution">
    <text evidence="1">The sequence shown here is derived from an EMBL/GenBank/DDBJ whole genome shotgun (WGS) entry which is preliminary data.</text>
</comment>
<dbReference type="RefSeq" id="WP_379665909.1">
    <property type="nucleotide sequence ID" value="NZ_JBHULH010000003.1"/>
</dbReference>
<protein>
    <submittedName>
        <fullName evidence="1">Uncharacterized protein</fullName>
    </submittedName>
</protein>
<sequence length="64" mass="7067">MKKLFLDSFKERTESIISRKLLNLTIGGAMNGTCLNGTKGCVVDHNYVPVLPPGQEQEDEDCIV</sequence>
<proteinExistence type="predicted"/>
<evidence type="ECO:0000313" key="1">
    <source>
        <dbReference type="EMBL" id="MFD2567200.1"/>
    </source>
</evidence>
<accession>A0ABW5LQX8</accession>
<name>A0ABW5LQX8_9FLAO</name>
<reference evidence="2" key="1">
    <citation type="journal article" date="2019" name="Int. J. Syst. Evol. Microbiol.">
        <title>The Global Catalogue of Microorganisms (GCM) 10K type strain sequencing project: providing services to taxonomists for standard genome sequencing and annotation.</title>
        <authorList>
            <consortium name="The Broad Institute Genomics Platform"/>
            <consortium name="The Broad Institute Genome Sequencing Center for Infectious Disease"/>
            <person name="Wu L."/>
            <person name="Ma J."/>
        </authorList>
    </citation>
    <scope>NUCLEOTIDE SEQUENCE [LARGE SCALE GENOMIC DNA]</scope>
    <source>
        <strain evidence="2">KCTC 52127</strain>
    </source>
</reference>
<keyword evidence="2" id="KW-1185">Reference proteome</keyword>
<evidence type="ECO:0000313" key="2">
    <source>
        <dbReference type="Proteomes" id="UP001597508"/>
    </source>
</evidence>
<dbReference type="Proteomes" id="UP001597508">
    <property type="component" value="Unassembled WGS sequence"/>
</dbReference>
<organism evidence="1 2">
    <name type="scientific">Pseudotenacibaculum haliotis</name>
    <dbReference type="NCBI Taxonomy" id="1862138"/>
    <lineage>
        <taxon>Bacteria</taxon>
        <taxon>Pseudomonadati</taxon>
        <taxon>Bacteroidota</taxon>
        <taxon>Flavobacteriia</taxon>
        <taxon>Flavobacteriales</taxon>
        <taxon>Flavobacteriaceae</taxon>
        <taxon>Pseudotenacibaculum</taxon>
    </lineage>
</organism>
<gene>
    <name evidence="1" type="ORF">ACFSRZ_07425</name>
</gene>
<dbReference type="EMBL" id="JBHULH010000003">
    <property type="protein sequence ID" value="MFD2567200.1"/>
    <property type="molecule type" value="Genomic_DNA"/>
</dbReference>